<dbReference type="OrthoDB" id="590761at2759"/>
<feature type="compositionally biased region" description="Basic and acidic residues" evidence="1">
    <location>
        <begin position="418"/>
        <end position="427"/>
    </location>
</feature>
<dbReference type="InterPro" id="IPR019770">
    <property type="entry name" value="TIF_eIF_4E_CS"/>
</dbReference>
<feature type="region of interest" description="Disordered" evidence="1">
    <location>
        <begin position="112"/>
        <end position="134"/>
    </location>
</feature>
<feature type="region of interest" description="Disordered" evidence="1">
    <location>
        <begin position="366"/>
        <end position="427"/>
    </location>
</feature>
<dbReference type="GO" id="GO:0016281">
    <property type="term" value="C:eukaryotic translation initiation factor 4F complex"/>
    <property type="evidence" value="ECO:0007669"/>
    <property type="project" value="TreeGrafter"/>
</dbReference>
<feature type="region of interest" description="Disordered" evidence="1">
    <location>
        <begin position="1"/>
        <end position="71"/>
    </location>
</feature>
<reference evidence="2 3" key="1">
    <citation type="journal article" date="2021" name="DNA Res.">
        <title>Genome analysis of Candida subhashii reveals its hybrid nature and dual mitochondrial genome conformations.</title>
        <authorList>
            <person name="Mixao V."/>
            <person name="Hegedusova E."/>
            <person name="Saus E."/>
            <person name="Pryszcz L.P."/>
            <person name="Cillingova A."/>
            <person name="Nosek J."/>
            <person name="Gabaldon T."/>
        </authorList>
    </citation>
    <scope>NUCLEOTIDE SEQUENCE [LARGE SCALE GENOMIC DNA]</scope>
    <source>
        <strain evidence="2 3">CBS 10753</strain>
    </source>
</reference>
<dbReference type="AlphaFoldDB" id="A0A8J5QKJ4"/>
<feature type="compositionally biased region" description="Polar residues" evidence="1">
    <location>
        <begin position="368"/>
        <end position="377"/>
    </location>
</feature>
<dbReference type="EMBL" id="JAGSYN010000064">
    <property type="protein sequence ID" value="KAG7664782.1"/>
    <property type="molecule type" value="Genomic_DNA"/>
</dbReference>
<name>A0A8J5QKJ4_9ASCO</name>
<dbReference type="PROSITE" id="PS00813">
    <property type="entry name" value="IF4E"/>
    <property type="match status" value="1"/>
</dbReference>
<sequence>MSDNLKRAESLFNRIMNVSSPSTQESKRDTRTTNTNTNTMKSSRMSPSSSSNSSSINTTTTTEKRGSNGAIQEVLLPKRDPIKLSDETLASIPQDHHILPYCWTIWHHSRSRKAPQPTKDTDSTTTITEEPEETASTAIVPTGVDTYLQTTNELEFLDSQGHTISNIGSLEQLWLCLSSIKKTHELSIGTEFLVFKSGVNPVWEDPINSRGGRWVFRFNRKTFGEDKESIGKIRKRSSLIWERLLIKTLTGSLIPEKSNNEEIQELLLSDICGLVLSVRKDEDIISIWNSNINFQNTSNRNKTKDDDTQKKKLTSFQARRIICDSILRVIRECDLISQGSDCVETLDSGSNERVFGVSFEYRLHADNENTPGGTSNGKHGHHHGYHGHHGHYSSGSGSSGSGHGFGSRRYNKNYNKTPSDRDTEEKQ</sequence>
<feature type="compositionally biased region" description="Low complexity" evidence="1">
    <location>
        <begin position="32"/>
        <end position="61"/>
    </location>
</feature>
<comment type="caution">
    <text evidence="2">The sequence shown here is derived from an EMBL/GenBank/DDBJ whole genome shotgun (WGS) entry which is preliminary data.</text>
</comment>
<keyword evidence="3" id="KW-1185">Reference proteome</keyword>
<dbReference type="GO" id="GO:0003743">
    <property type="term" value="F:translation initiation factor activity"/>
    <property type="evidence" value="ECO:0007669"/>
    <property type="project" value="InterPro"/>
</dbReference>
<evidence type="ECO:0000256" key="1">
    <source>
        <dbReference type="SAM" id="MobiDB-lite"/>
    </source>
</evidence>
<dbReference type="Proteomes" id="UP000694255">
    <property type="component" value="Unassembled WGS sequence"/>
</dbReference>
<proteinExistence type="predicted"/>
<organism evidence="2 3">
    <name type="scientific">[Candida] subhashii</name>
    <dbReference type="NCBI Taxonomy" id="561895"/>
    <lineage>
        <taxon>Eukaryota</taxon>
        <taxon>Fungi</taxon>
        <taxon>Dikarya</taxon>
        <taxon>Ascomycota</taxon>
        <taxon>Saccharomycotina</taxon>
        <taxon>Pichiomycetes</taxon>
        <taxon>Debaryomycetaceae</taxon>
        <taxon>Spathaspora</taxon>
    </lineage>
</organism>
<evidence type="ECO:0000313" key="2">
    <source>
        <dbReference type="EMBL" id="KAG7664782.1"/>
    </source>
</evidence>
<dbReference type="GO" id="GO:0000340">
    <property type="term" value="F:RNA 7-methylguanosine cap binding"/>
    <property type="evidence" value="ECO:0007669"/>
    <property type="project" value="TreeGrafter"/>
</dbReference>
<evidence type="ECO:0008006" key="4">
    <source>
        <dbReference type="Google" id="ProtNLM"/>
    </source>
</evidence>
<feature type="compositionally biased region" description="Basic residues" evidence="1">
    <location>
        <begin position="378"/>
        <end position="391"/>
    </location>
</feature>
<feature type="compositionally biased region" description="Low complexity" evidence="1">
    <location>
        <begin position="123"/>
        <end position="134"/>
    </location>
</feature>
<protein>
    <recommendedName>
        <fullName evidence="4">Translation initiation factor eIF4e</fullName>
    </recommendedName>
</protein>
<dbReference type="RefSeq" id="XP_049265014.1">
    <property type="nucleotide sequence ID" value="XM_049405340.1"/>
</dbReference>
<dbReference type="PANTHER" id="PTHR11960:SF18">
    <property type="entry name" value="EUKARYOTIC TRANSLATION INITIATION FACTOR 4E HOMOLOGOUS PROTEIN, ISOFORM B"/>
    <property type="match status" value="1"/>
</dbReference>
<dbReference type="GeneID" id="73468465"/>
<dbReference type="InterPro" id="IPR001040">
    <property type="entry name" value="TIF_eIF_4E"/>
</dbReference>
<dbReference type="Pfam" id="PF01652">
    <property type="entry name" value="IF4E"/>
    <property type="match status" value="1"/>
</dbReference>
<evidence type="ECO:0000313" key="3">
    <source>
        <dbReference type="Proteomes" id="UP000694255"/>
    </source>
</evidence>
<accession>A0A8J5QKJ4</accession>
<dbReference type="PANTHER" id="PTHR11960">
    <property type="entry name" value="EUKARYOTIC TRANSLATION INITIATION FACTOR 4E RELATED"/>
    <property type="match status" value="1"/>
</dbReference>
<gene>
    <name evidence="2" type="ORF">J8A68_001664</name>
</gene>